<dbReference type="PATRIC" id="fig|28128.5.peg.1436"/>
<gene>
    <name evidence="1" type="ORF">HMPREF3226_01409</name>
</gene>
<protein>
    <submittedName>
        <fullName evidence="1">Uncharacterized protein</fullName>
    </submittedName>
</protein>
<accession>A0A133Q9T9</accession>
<dbReference type="RefSeq" id="WP_197417917.1">
    <property type="nucleotide sequence ID" value="NZ_JAIHUT010000006.1"/>
</dbReference>
<dbReference type="EMBL" id="LRQG01000092">
    <property type="protein sequence ID" value="KXA39573.1"/>
    <property type="molecule type" value="Genomic_DNA"/>
</dbReference>
<evidence type="ECO:0000313" key="2">
    <source>
        <dbReference type="Proteomes" id="UP000070533"/>
    </source>
</evidence>
<organism evidence="1 2">
    <name type="scientific">Prevotella corporis</name>
    <dbReference type="NCBI Taxonomy" id="28128"/>
    <lineage>
        <taxon>Bacteria</taxon>
        <taxon>Pseudomonadati</taxon>
        <taxon>Bacteroidota</taxon>
        <taxon>Bacteroidia</taxon>
        <taxon>Bacteroidales</taxon>
        <taxon>Prevotellaceae</taxon>
        <taxon>Prevotella</taxon>
    </lineage>
</organism>
<reference evidence="2" key="1">
    <citation type="submission" date="2016-01" db="EMBL/GenBank/DDBJ databases">
        <authorList>
            <person name="Mitreva M."/>
            <person name="Pepin K.H."/>
            <person name="Mihindukulasuriya K.A."/>
            <person name="Fulton R."/>
            <person name="Fronick C."/>
            <person name="O'Laughlin M."/>
            <person name="Miner T."/>
            <person name="Herter B."/>
            <person name="Rosa B.A."/>
            <person name="Cordes M."/>
            <person name="Tomlinson C."/>
            <person name="Wollam A."/>
            <person name="Palsikar V.B."/>
            <person name="Mardis E.R."/>
            <person name="Wilson R.K."/>
        </authorList>
    </citation>
    <scope>NUCLEOTIDE SEQUENCE [LARGE SCALE GENOMIC DNA]</scope>
    <source>
        <strain evidence="2">MJR7716</strain>
    </source>
</reference>
<proteinExistence type="predicted"/>
<dbReference type="AlphaFoldDB" id="A0A133Q9T9"/>
<evidence type="ECO:0000313" key="1">
    <source>
        <dbReference type="EMBL" id="KXA39573.1"/>
    </source>
</evidence>
<name>A0A133Q9T9_9BACT</name>
<sequence>MKKDFLTPIEDYLVEDFGAEGTPEREEFGREVDAFTDSMKNLDATKYTKLNKE</sequence>
<keyword evidence="2" id="KW-1185">Reference proteome</keyword>
<dbReference type="STRING" id="28128.HMPREF3226_01409"/>
<dbReference type="Proteomes" id="UP000070533">
    <property type="component" value="Unassembled WGS sequence"/>
</dbReference>
<comment type="caution">
    <text evidence="1">The sequence shown here is derived from an EMBL/GenBank/DDBJ whole genome shotgun (WGS) entry which is preliminary data.</text>
</comment>